<sequence>MRGEDSGVLASFGHLTRPRQPKKTRPYRRQPPVAGPHDGPPNPAASRPPPGLPPARVRKSAPPHPNSLTTHQITIEREWNSGISGAGESGIKPPLPSAPAAPHRFGRLVRGATRDSLVFSASPPSAPRKREGPADPIG</sequence>
<evidence type="ECO:0000313" key="3">
    <source>
        <dbReference type="Proteomes" id="UP000479710"/>
    </source>
</evidence>
<name>A0A6G1DXC2_9ORYZ</name>
<feature type="region of interest" description="Disordered" evidence="1">
    <location>
        <begin position="1"/>
        <end position="138"/>
    </location>
</feature>
<protein>
    <submittedName>
        <fullName evidence="2">Uncharacterized protein</fullName>
    </submittedName>
</protein>
<evidence type="ECO:0000313" key="2">
    <source>
        <dbReference type="EMBL" id="KAF0917160.1"/>
    </source>
</evidence>
<gene>
    <name evidence="2" type="ORF">E2562_016956</name>
</gene>
<reference evidence="2 3" key="1">
    <citation type="submission" date="2019-11" db="EMBL/GenBank/DDBJ databases">
        <title>Whole genome sequence of Oryza granulata.</title>
        <authorList>
            <person name="Li W."/>
        </authorList>
    </citation>
    <scope>NUCLEOTIDE SEQUENCE [LARGE SCALE GENOMIC DNA]</scope>
    <source>
        <strain evidence="3">cv. Menghai</strain>
        <tissue evidence="2">Leaf</tissue>
    </source>
</reference>
<keyword evidence="3" id="KW-1185">Reference proteome</keyword>
<dbReference type="Proteomes" id="UP000479710">
    <property type="component" value="Unassembled WGS sequence"/>
</dbReference>
<feature type="compositionally biased region" description="Pro residues" evidence="1">
    <location>
        <begin position="38"/>
        <end position="53"/>
    </location>
</feature>
<dbReference type="AlphaFoldDB" id="A0A6G1DXC2"/>
<proteinExistence type="predicted"/>
<evidence type="ECO:0000256" key="1">
    <source>
        <dbReference type="SAM" id="MobiDB-lite"/>
    </source>
</evidence>
<feature type="compositionally biased region" description="Basic and acidic residues" evidence="1">
    <location>
        <begin position="128"/>
        <end position="138"/>
    </location>
</feature>
<feature type="compositionally biased region" description="Basic residues" evidence="1">
    <location>
        <begin position="16"/>
        <end position="28"/>
    </location>
</feature>
<comment type="caution">
    <text evidence="2">The sequence shown here is derived from an EMBL/GenBank/DDBJ whole genome shotgun (WGS) entry which is preliminary data.</text>
</comment>
<accession>A0A6G1DXC2</accession>
<dbReference type="EMBL" id="SPHZ02000005">
    <property type="protein sequence ID" value="KAF0917160.1"/>
    <property type="molecule type" value="Genomic_DNA"/>
</dbReference>
<feature type="non-terminal residue" evidence="2">
    <location>
        <position position="138"/>
    </location>
</feature>
<organism evidence="2 3">
    <name type="scientific">Oryza meyeriana var. granulata</name>
    <dbReference type="NCBI Taxonomy" id="110450"/>
    <lineage>
        <taxon>Eukaryota</taxon>
        <taxon>Viridiplantae</taxon>
        <taxon>Streptophyta</taxon>
        <taxon>Embryophyta</taxon>
        <taxon>Tracheophyta</taxon>
        <taxon>Spermatophyta</taxon>
        <taxon>Magnoliopsida</taxon>
        <taxon>Liliopsida</taxon>
        <taxon>Poales</taxon>
        <taxon>Poaceae</taxon>
        <taxon>BOP clade</taxon>
        <taxon>Oryzoideae</taxon>
        <taxon>Oryzeae</taxon>
        <taxon>Oryzinae</taxon>
        <taxon>Oryza</taxon>
        <taxon>Oryza meyeriana</taxon>
    </lineage>
</organism>